<protein>
    <submittedName>
        <fullName evidence="9">Cathepsin E</fullName>
    </submittedName>
</protein>
<evidence type="ECO:0000259" key="8">
    <source>
        <dbReference type="PROSITE" id="PS51767"/>
    </source>
</evidence>
<sequence>MRILRLLVALVILSEGAKVKGASRLRRVKAKVGHHHEALLFNKHLKSHKTQDMGAMSTEIVHKTAYWGSIRVGTPPQEFKVIFDTGSGNLILPTTACKSEGCARHKKYNPHESATSSEVSNENGEGSTEITFGTGSITGDFYEDKFCIADSLCSKVRFIGSVEQSAVPFSATPFDGILGLGFKDLSMGHDFNILDDMYQTGSLPAGLFSVFLTEDGSSEITFGGYRPELLASEVVWAPVTRESYWQVAVSDITFNNVETGLCGTGCQVAVDTGTSMLAGPSALVNSLQAKVAPEADCSNYDRLPNIGFKIGNKILNLKPEDYMDRDESGCSFSLMPLDVPPPRGPLFIFGDPFLRRFVTIYDKSGPSVGFAVSKQNALDEFEAAKIIVTSGGAEEFQRRKPLETHVGLSPMPVGLSAGYMTEEEGAAEEPRSGKEPFGPKAETSKSFSDSDWLKKIKSEPARTHTFAESPSSLSGDAVKADVGEEKNTPKERSETSVNEWAQKMKALLDGDFVQRSSSAGSSSKGTQLVSIKLHKV</sequence>
<gene>
    <name evidence="9" type="ORF">SCF082_LOCUS18824</name>
</gene>
<dbReference type="PANTHER" id="PTHR47966">
    <property type="entry name" value="BETA-SITE APP-CLEAVING ENZYME, ISOFORM A-RELATED"/>
    <property type="match status" value="1"/>
</dbReference>
<feature type="compositionally biased region" description="Low complexity" evidence="6">
    <location>
        <begin position="115"/>
        <end position="127"/>
    </location>
</feature>
<evidence type="ECO:0000256" key="5">
    <source>
        <dbReference type="RuleBase" id="RU000454"/>
    </source>
</evidence>
<feature type="region of interest" description="Disordered" evidence="6">
    <location>
        <begin position="514"/>
        <end position="536"/>
    </location>
</feature>
<dbReference type="Proteomes" id="UP001642464">
    <property type="component" value="Unassembled WGS sequence"/>
</dbReference>
<dbReference type="Gene3D" id="2.40.70.10">
    <property type="entry name" value="Acid Proteases"/>
    <property type="match status" value="2"/>
</dbReference>
<evidence type="ECO:0000256" key="7">
    <source>
        <dbReference type="SAM" id="SignalP"/>
    </source>
</evidence>
<dbReference type="InterPro" id="IPR001461">
    <property type="entry name" value="Aspartic_peptidase_A1"/>
</dbReference>
<evidence type="ECO:0000256" key="6">
    <source>
        <dbReference type="SAM" id="MobiDB-lite"/>
    </source>
</evidence>
<evidence type="ECO:0000256" key="2">
    <source>
        <dbReference type="ARBA" id="ARBA00022670"/>
    </source>
</evidence>
<keyword evidence="2 5" id="KW-0645">Protease</keyword>
<feature type="domain" description="Peptidase A1" evidence="8">
    <location>
        <begin position="66"/>
        <end position="371"/>
    </location>
</feature>
<keyword evidence="10" id="KW-1185">Reference proteome</keyword>
<feature type="compositionally biased region" description="Basic and acidic residues" evidence="6">
    <location>
        <begin position="451"/>
        <end position="462"/>
    </location>
</feature>
<keyword evidence="7" id="KW-0732">Signal</keyword>
<keyword evidence="4 5" id="KW-0378">Hydrolase</keyword>
<comment type="caution">
    <text evidence="9">The sequence shown here is derived from an EMBL/GenBank/DDBJ whole genome shotgun (WGS) entry which is preliminary data.</text>
</comment>
<organism evidence="9 10">
    <name type="scientific">Durusdinium trenchii</name>
    <dbReference type="NCBI Taxonomy" id="1381693"/>
    <lineage>
        <taxon>Eukaryota</taxon>
        <taxon>Sar</taxon>
        <taxon>Alveolata</taxon>
        <taxon>Dinophyceae</taxon>
        <taxon>Suessiales</taxon>
        <taxon>Symbiodiniaceae</taxon>
        <taxon>Durusdinium</taxon>
    </lineage>
</organism>
<evidence type="ECO:0000313" key="9">
    <source>
        <dbReference type="EMBL" id="CAK9029518.1"/>
    </source>
</evidence>
<feature type="region of interest" description="Disordered" evidence="6">
    <location>
        <begin position="422"/>
        <end position="499"/>
    </location>
</feature>
<name>A0ABP0KRL2_9DINO</name>
<dbReference type="InterPro" id="IPR033121">
    <property type="entry name" value="PEPTIDASE_A1"/>
</dbReference>
<evidence type="ECO:0000256" key="4">
    <source>
        <dbReference type="ARBA" id="ARBA00022801"/>
    </source>
</evidence>
<comment type="similarity">
    <text evidence="1 5">Belongs to the peptidase A1 family.</text>
</comment>
<feature type="region of interest" description="Disordered" evidence="6">
    <location>
        <begin position="107"/>
        <end position="127"/>
    </location>
</feature>
<dbReference type="PRINTS" id="PR00792">
    <property type="entry name" value="PEPSIN"/>
</dbReference>
<keyword evidence="3 5" id="KW-0064">Aspartyl protease</keyword>
<dbReference type="InterPro" id="IPR001969">
    <property type="entry name" value="Aspartic_peptidase_AS"/>
</dbReference>
<dbReference type="PANTHER" id="PTHR47966:SF51">
    <property type="entry name" value="BETA-SITE APP-CLEAVING ENZYME, ISOFORM A-RELATED"/>
    <property type="match status" value="1"/>
</dbReference>
<evidence type="ECO:0000313" key="10">
    <source>
        <dbReference type="Proteomes" id="UP001642464"/>
    </source>
</evidence>
<dbReference type="SUPFAM" id="SSF50630">
    <property type="entry name" value="Acid proteases"/>
    <property type="match status" value="1"/>
</dbReference>
<proteinExistence type="inferred from homology"/>
<dbReference type="EMBL" id="CAXAMM010012669">
    <property type="protein sequence ID" value="CAK9029518.1"/>
    <property type="molecule type" value="Genomic_DNA"/>
</dbReference>
<dbReference type="PROSITE" id="PS51767">
    <property type="entry name" value="PEPTIDASE_A1"/>
    <property type="match status" value="1"/>
</dbReference>
<feature type="signal peptide" evidence="7">
    <location>
        <begin position="1"/>
        <end position="16"/>
    </location>
</feature>
<feature type="chain" id="PRO_5047398731" evidence="7">
    <location>
        <begin position="17"/>
        <end position="536"/>
    </location>
</feature>
<feature type="compositionally biased region" description="Basic and acidic residues" evidence="6">
    <location>
        <begin position="478"/>
        <end position="494"/>
    </location>
</feature>
<dbReference type="InterPro" id="IPR021109">
    <property type="entry name" value="Peptidase_aspartic_dom_sf"/>
</dbReference>
<dbReference type="Pfam" id="PF00026">
    <property type="entry name" value="Asp"/>
    <property type="match status" value="1"/>
</dbReference>
<dbReference type="PROSITE" id="PS00141">
    <property type="entry name" value="ASP_PROTEASE"/>
    <property type="match status" value="1"/>
</dbReference>
<accession>A0ABP0KRL2</accession>
<reference evidence="9 10" key="1">
    <citation type="submission" date="2024-02" db="EMBL/GenBank/DDBJ databases">
        <authorList>
            <person name="Chen Y."/>
            <person name="Shah S."/>
            <person name="Dougan E. K."/>
            <person name="Thang M."/>
            <person name="Chan C."/>
        </authorList>
    </citation>
    <scope>NUCLEOTIDE SEQUENCE [LARGE SCALE GENOMIC DNA]</scope>
</reference>
<evidence type="ECO:0000256" key="3">
    <source>
        <dbReference type="ARBA" id="ARBA00022750"/>
    </source>
</evidence>
<evidence type="ECO:0000256" key="1">
    <source>
        <dbReference type="ARBA" id="ARBA00007447"/>
    </source>
</evidence>